<protein>
    <submittedName>
        <fullName evidence="1">Uncharacterized protein</fullName>
    </submittedName>
</protein>
<evidence type="ECO:0000313" key="2">
    <source>
        <dbReference type="Proteomes" id="UP000006729"/>
    </source>
</evidence>
<keyword evidence="2" id="KW-1185">Reference proteome</keyword>
<accession>A0ACC0T9U0</accession>
<dbReference type="Proteomes" id="UP000006729">
    <property type="component" value="Chromosome 3"/>
</dbReference>
<name>A0ACC0T9U0_POPTR</name>
<gene>
    <name evidence="1" type="ORF">POPTR_003G139850v4</name>
</gene>
<sequence>MVLATLLMVFVPASETSSAPCSCGEVNYQLNPCISYLVKTMAEPPKVCCDGIKRLSKYSNKKKNREIVP</sequence>
<organism evidence="1 2">
    <name type="scientific">Populus trichocarpa</name>
    <name type="common">Western balsam poplar</name>
    <name type="synonym">Populus balsamifera subsp. trichocarpa</name>
    <dbReference type="NCBI Taxonomy" id="3694"/>
    <lineage>
        <taxon>Eukaryota</taxon>
        <taxon>Viridiplantae</taxon>
        <taxon>Streptophyta</taxon>
        <taxon>Embryophyta</taxon>
        <taxon>Tracheophyta</taxon>
        <taxon>Spermatophyta</taxon>
        <taxon>Magnoliopsida</taxon>
        <taxon>eudicotyledons</taxon>
        <taxon>Gunneridae</taxon>
        <taxon>Pentapetalae</taxon>
        <taxon>rosids</taxon>
        <taxon>fabids</taxon>
        <taxon>Malpighiales</taxon>
        <taxon>Salicaceae</taxon>
        <taxon>Saliceae</taxon>
        <taxon>Populus</taxon>
    </lineage>
</organism>
<evidence type="ECO:0000313" key="1">
    <source>
        <dbReference type="EMBL" id="KAI9398183.1"/>
    </source>
</evidence>
<dbReference type="EMBL" id="CM009292">
    <property type="protein sequence ID" value="KAI9398183.1"/>
    <property type="molecule type" value="Genomic_DNA"/>
</dbReference>
<reference evidence="1 2" key="1">
    <citation type="journal article" date="2006" name="Science">
        <title>The genome of black cottonwood, Populus trichocarpa (Torr. &amp; Gray).</title>
        <authorList>
            <person name="Tuskan G.A."/>
            <person name="Difazio S."/>
            <person name="Jansson S."/>
            <person name="Bohlmann J."/>
            <person name="Grigoriev I."/>
            <person name="Hellsten U."/>
            <person name="Putnam N."/>
            <person name="Ralph S."/>
            <person name="Rombauts S."/>
            <person name="Salamov A."/>
            <person name="Schein J."/>
            <person name="Sterck L."/>
            <person name="Aerts A."/>
            <person name="Bhalerao R.R."/>
            <person name="Bhalerao R.P."/>
            <person name="Blaudez D."/>
            <person name="Boerjan W."/>
            <person name="Brun A."/>
            <person name="Brunner A."/>
            <person name="Busov V."/>
            <person name="Campbell M."/>
            <person name="Carlson J."/>
            <person name="Chalot M."/>
            <person name="Chapman J."/>
            <person name="Chen G.L."/>
            <person name="Cooper D."/>
            <person name="Coutinho P.M."/>
            <person name="Couturier J."/>
            <person name="Covert S."/>
            <person name="Cronk Q."/>
            <person name="Cunningham R."/>
            <person name="Davis J."/>
            <person name="Degroeve S."/>
            <person name="Dejardin A."/>
            <person name="Depamphilis C."/>
            <person name="Detter J."/>
            <person name="Dirks B."/>
            <person name="Dubchak I."/>
            <person name="Duplessis S."/>
            <person name="Ehlting J."/>
            <person name="Ellis B."/>
            <person name="Gendler K."/>
            <person name="Goodstein D."/>
            <person name="Gribskov M."/>
            <person name="Grimwood J."/>
            <person name="Groover A."/>
            <person name="Gunter L."/>
            <person name="Hamberger B."/>
            <person name="Heinze B."/>
            <person name="Helariutta Y."/>
            <person name="Henrissat B."/>
            <person name="Holligan D."/>
            <person name="Holt R."/>
            <person name="Huang W."/>
            <person name="Islam-Faridi N."/>
            <person name="Jones S."/>
            <person name="Jones-Rhoades M."/>
            <person name="Jorgensen R."/>
            <person name="Joshi C."/>
            <person name="Kangasjarvi J."/>
            <person name="Karlsson J."/>
            <person name="Kelleher C."/>
            <person name="Kirkpatrick R."/>
            <person name="Kirst M."/>
            <person name="Kohler A."/>
            <person name="Kalluri U."/>
            <person name="Larimer F."/>
            <person name="Leebens-Mack J."/>
            <person name="Leple J.C."/>
            <person name="Locascio P."/>
            <person name="Lou Y."/>
            <person name="Lucas S."/>
            <person name="Martin F."/>
            <person name="Montanini B."/>
            <person name="Napoli C."/>
            <person name="Nelson D.R."/>
            <person name="Nelson C."/>
            <person name="Nieminen K."/>
            <person name="Nilsson O."/>
            <person name="Pereda V."/>
            <person name="Peter G."/>
            <person name="Philippe R."/>
            <person name="Pilate G."/>
            <person name="Poliakov A."/>
            <person name="Razumovskaya J."/>
            <person name="Richardson P."/>
            <person name="Rinaldi C."/>
            <person name="Ritland K."/>
            <person name="Rouze P."/>
            <person name="Ryaboy D."/>
            <person name="Schmutz J."/>
            <person name="Schrader J."/>
            <person name="Segerman B."/>
            <person name="Shin H."/>
            <person name="Siddiqui A."/>
            <person name="Sterky F."/>
            <person name="Terry A."/>
            <person name="Tsai C.J."/>
            <person name="Uberbacher E."/>
            <person name="Unneberg P."/>
            <person name="Vahala J."/>
            <person name="Wall K."/>
            <person name="Wessler S."/>
            <person name="Yang G."/>
            <person name="Yin T."/>
            <person name="Douglas C."/>
            <person name="Marra M."/>
            <person name="Sandberg G."/>
            <person name="Van de Peer Y."/>
            <person name="Rokhsar D."/>
        </authorList>
    </citation>
    <scope>NUCLEOTIDE SEQUENCE [LARGE SCALE GENOMIC DNA]</scope>
    <source>
        <strain evidence="2">cv. Nisqually</strain>
    </source>
</reference>
<comment type="caution">
    <text evidence="1">The sequence shown here is derived from an EMBL/GenBank/DDBJ whole genome shotgun (WGS) entry which is preliminary data.</text>
</comment>
<proteinExistence type="predicted"/>